<keyword evidence="3" id="KW-0677">Repeat</keyword>
<dbReference type="GO" id="GO:0000978">
    <property type="term" value="F:RNA polymerase II cis-regulatory region sequence-specific DNA binding"/>
    <property type="evidence" value="ECO:0007669"/>
    <property type="project" value="InterPro"/>
</dbReference>
<dbReference type="RefSeq" id="XP_018734169.1">
    <property type="nucleotide sequence ID" value="XM_018881591.1"/>
</dbReference>
<accession>A0A167CH74</accession>
<dbReference type="GO" id="GO:0000981">
    <property type="term" value="F:DNA-binding transcription factor activity, RNA polymerase II-specific"/>
    <property type="evidence" value="ECO:0007669"/>
    <property type="project" value="InterPro"/>
</dbReference>
<dbReference type="PROSITE" id="PS50157">
    <property type="entry name" value="ZINC_FINGER_C2H2_2"/>
    <property type="match status" value="1"/>
</dbReference>
<dbReference type="KEGG" id="slb:AWJ20_4513"/>
<dbReference type="InterPro" id="IPR036236">
    <property type="entry name" value="Znf_C2H2_sf"/>
</dbReference>
<dbReference type="InterPro" id="IPR013087">
    <property type="entry name" value="Znf_C2H2_type"/>
</dbReference>
<dbReference type="OrthoDB" id="6077919at2759"/>
<dbReference type="PROSITE" id="PS00028">
    <property type="entry name" value="ZINC_FINGER_C2H2_1"/>
    <property type="match status" value="1"/>
</dbReference>
<dbReference type="PANTHER" id="PTHR40626">
    <property type="entry name" value="MIP31509P"/>
    <property type="match status" value="1"/>
</dbReference>
<feature type="region of interest" description="Disordered" evidence="8">
    <location>
        <begin position="101"/>
        <end position="125"/>
    </location>
</feature>
<organism evidence="10 11">
    <name type="scientific">Sugiyamaella lignohabitans</name>
    <dbReference type="NCBI Taxonomy" id="796027"/>
    <lineage>
        <taxon>Eukaryota</taxon>
        <taxon>Fungi</taxon>
        <taxon>Dikarya</taxon>
        <taxon>Ascomycota</taxon>
        <taxon>Saccharomycotina</taxon>
        <taxon>Dipodascomycetes</taxon>
        <taxon>Dipodascales</taxon>
        <taxon>Trichomonascaceae</taxon>
        <taxon>Sugiyamaella</taxon>
    </lineage>
</organism>
<name>A0A167CH74_9ASCO</name>
<dbReference type="GO" id="GO:0000785">
    <property type="term" value="C:chromatin"/>
    <property type="evidence" value="ECO:0007669"/>
    <property type="project" value="TreeGrafter"/>
</dbReference>
<dbReference type="Gene3D" id="3.30.160.60">
    <property type="entry name" value="Classic Zinc Finger"/>
    <property type="match status" value="2"/>
</dbReference>
<reference evidence="10 11" key="1">
    <citation type="submission" date="2016-02" db="EMBL/GenBank/DDBJ databases">
        <title>Complete genome sequence and transcriptome regulation of the pentose utilising yeast Sugiyamaella lignohabitans.</title>
        <authorList>
            <person name="Bellasio M."/>
            <person name="Peymann A."/>
            <person name="Valli M."/>
            <person name="Sipitzky M."/>
            <person name="Graf A."/>
            <person name="Sauer M."/>
            <person name="Marx H."/>
            <person name="Mattanovich D."/>
        </authorList>
    </citation>
    <scope>NUCLEOTIDE SEQUENCE [LARGE SCALE GENOMIC DNA]</scope>
    <source>
        <strain evidence="10 11">CBS 10342</strain>
    </source>
</reference>
<evidence type="ECO:0000256" key="8">
    <source>
        <dbReference type="SAM" id="MobiDB-lite"/>
    </source>
</evidence>
<evidence type="ECO:0000256" key="7">
    <source>
        <dbReference type="PROSITE-ProRule" id="PRU00042"/>
    </source>
</evidence>
<evidence type="ECO:0000256" key="6">
    <source>
        <dbReference type="ARBA" id="ARBA00023242"/>
    </source>
</evidence>
<evidence type="ECO:0000313" key="11">
    <source>
        <dbReference type="Proteomes" id="UP000189580"/>
    </source>
</evidence>
<evidence type="ECO:0000256" key="1">
    <source>
        <dbReference type="ARBA" id="ARBA00004123"/>
    </source>
</evidence>
<evidence type="ECO:0000256" key="4">
    <source>
        <dbReference type="ARBA" id="ARBA00022771"/>
    </source>
</evidence>
<dbReference type="GO" id="GO:0008270">
    <property type="term" value="F:zinc ion binding"/>
    <property type="evidence" value="ECO:0007669"/>
    <property type="project" value="UniProtKB-KW"/>
</dbReference>
<protein>
    <recommendedName>
        <fullName evidence="9">C2H2-type domain-containing protein</fullName>
    </recommendedName>
</protein>
<feature type="domain" description="C2H2-type" evidence="9">
    <location>
        <begin position="161"/>
        <end position="188"/>
    </location>
</feature>
<evidence type="ECO:0000256" key="2">
    <source>
        <dbReference type="ARBA" id="ARBA00022723"/>
    </source>
</evidence>
<comment type="subcellular location">
    <subcellularLocation>
        <location evidence="1">Nucleus</location>
    </subcellularLocation>
</comment>
<feature type="region of interest" description="Disordered" evidence="8">
    <location>
        <begin position="1"/>
        <end position="36"/>
    </location>
</feature>
<dbReference type="SUPFAM" id="SSF57667">
    <property type="entry name" value="beta-beta-alpha zinc fingers"/>
    <property type="match status" value="1"/>
</dbReference>
<dbReference type="PANTHER" id="PTHR40626:SF11">
    <property type="entry name" value="ZINC FINGER PROTEIN YPR022C"/>
    <property type="match status" value="1"/>
</dbReference>
<keyword evidence="6" id="KW-0539">Nucleus</keyword>
<evidence type="ECO:0000256" key="5">
    <source>
        <dbReference type="ARBA" id="ARBA00022833"/>
    </source>
</evidence>
<keyword evidence="2" id="KW-0479">Metal-binding</keyword>
<keyword evidence="5" id="KW-0862">Zinc</keyword>
<keyword evidence="4 7" id="KW-0863">Zinc-finger</keyword>
<dbReference type="AlphaFoldDB" id="A0A167CH74"/>
<dbReference type="Proteomes" id="UP000189580">
    <property type="component" value="Chromosome c"/>
</dbReference>
<dbReference type="InterPro" id="IPR051059">
    <property type="entry name" value="VerF-like"/>
</dbReference>
<dbReference type="GO" id="GO:0005634">
    <property type="term" value="C:nucleus"/>
    <property type="evidence" value="ECO:0007669"/>
    <property type="project" value="UniProtKB-SubCell"/>
</dbReference>
<evidence type="ECO:0000256" key="3">
    <source>
        <dbReference type="ARBA" id="ARBA00022737"/>
    </source>
</evidence>
<dbReference type="GeneID" id="30036654"/>
<proteinExistence type="predicted"/>
<keyword evidence="11" id="KW-1185">Reference proteome</keyword>
<evidence type="ECO:0000259" key="9">
    <source>
        <dbReference type="PROSITE" id="PS50157"/>
    </source>
</evidence>
<gene>
    <name evidence="10" type="ORF">AWJ20_4513</name>
</gene>
<evidence type="ECO:0000313" key="10">
    <source>
        <dbReference type="EMBL" id="ANB11692.1"/>
    </source>
</evidence>
<feature type="compositionally biased region" description="Polar residues" evidence="8">
    <location>
        <begin position="1"/>
        <end position="31"/>
    </location>
</feature>
<dbReference type="EMBL" id="CP014500">
    <property type="protein sequence ID" value="ANB11692.1"/>
    <property type="molecule type" value="Genomic_DNA"/>
</dbReference>
<sequence>MIDQPASIQLFTPVSTPPSEVQSLTKGQPDSSPIDHSVLLPYKTMSGSFHYDPNASVPYQRPDPPFRSDASAVASSSMKLERLDPSSIGVKLERADSVSSWTSSSAAYPPTPDSSIIPRTSSSTPGIGNFNNFERSASYDNLSYITVETVLPDIKNSEGKFCCTHCDRVYTHGKHLRRHMLRHTGERPYGCDWCPRRFTRADIRKRHVLKCRARLEQAGSATTYSRNAEAQYLPSAVQMYREDGVERLSRSRSMNQLSSFGYSSPAPQQQYQMTPLSDTPASNYSGSRQVFHVVPVTQAATSSVPPPSPVQPPHIAHPVPVHDARWKSHQQVLQFPSHRTASPQVGYQVVDSPSETQSGEVSSLPLTGSSSSSFSAFSHLSGYRQPSHSLTPVASTIMYYPGQMSSVPQPTQKLSTPSPPLYQSTNTYGGVQERYTQVAEPMAAPTLPPPLTSNLTSLYTPPIVQPSPLLDSYGSVPSHAPSFVHTPRPGQFGLGIYVNEPEPYRHRRLD</sequence>